<gene>
    <name evidence="1" type="ORF">R3P38DRAFT_1321454</name>
</gene>
<keyword evidence="2" id="KW-1185">Reference proteome</keyword>
<dbReference type="Proteomes" id="UP001362999">
    <property type="component" value="Unassembled WGS sequence"/>
</dbReference>
<organism evidence="1 2">
    <name type="scientific">Favolaschia claudopus</name>
    <dbReference type="NCBI Taxonomy" id="2862362"/>
    <lineage>
        <taxon>Eukaryota</taxon>
        <taxon>Fungi</taxon>
        <taxon>Dikarya</taxon>
        <taxon>Basidiomycota</taxon>
        <taxon>Agaricomycotina</taxon>
        <taxon>Agaricomycetes</taxon>
        <taxon>Agaricomycetidae</taxon>
        <taxon>Agaricales</taxon>
        <taxon>Marasmiineae</taxon>
        <taxon>Mycenaceae</taxon>
        <taxon>Favolaschia</taxon>
    </lineage>
</organism>
<accession>A0AAW0AWF3</accession>
<comment type="caution">
    <text evidence="1">The sequence shown here is derived from an EMBL/GenBank/DDBJ whole genome shotgun (WGS) entry which is preliminary data.</text>
</comment>
<dbReference type="AlphaFoldDB" id="A0AAW0AWF3"/>
<protein>
    <submittedName>
        <fullName evidence="1">Uncharacterized protein</fullName>
    </submittedName>
</protein>
<name>A0AAW0AWF3_9AGAR</name>
<sequence>MERMEVVEIRHPRRECAITWYPNFIHVSMRLIRLFMCAAETRCPPKLEFEIARARPTQDRFLREHIWYHACRLPFSSLLALSSLHNVLSSLRWVNVDGLVFMKPSQAPLRAFIGLCRRTISGGEVSRAACRAEAPHFATHASRTYTLVTCTLVPLVCHAQCCPEGTHFAICVDLSRGGCAISPSTLFPVHLHAAARRPADVPGCVSVHPVLLLRLWLWG</sequence>
<evidence type="ECO:0000313" key="1">
    <source>
        <dbReference type="EMBL" id="KAK7017304.1"/>
    </source>
</evidence>
<dbReference type="EMBL" id="JAWWNJ010000048">
    <property type="protein sequence ID" value="KAK7017304.1"/>
    <property type="molecule type" value="Genomic_DNA"/>
</dbReference>
<reference evidence="1 2" key="1">
    <citation type="journal article" date="2024" name="J Genomics">
        <title>Draft genome sequencing and assembly of Favolaschia claudopus CIRM-BRFM 2984 isolated from oak limbs.</title>
        <authorList>
            <person name="Navarro D."/>
            <person name="Drula E."/>
            <person name="Chaduli D."/>
            <person name="Cazenave R."/>
            <person name="Ahrendt S."/>
            <person name="Wang J."/>
            <person name="Lipzen A."/>
            <person name="Daum C."/>
            <person name="Barry K."/>
            <person name="Grigoriev I.V."/>
            <person name="Favel A."/>
            <person name="Rosso M.N."/>
            <person name="Martin F."/>
        </authorList>
    </citation>
    <scope>NUCLEOTIDE SEQUENCE [LARGE SCALE GENOMIC DNA]</scope>
    <source>
        <strain evidence="1 2">CIRM-BRFM 2984</strain>
    </source>
</reference>
<proteinExistence type="predicted"/>
<evidence type="ECO:0000313" key="2">
    <source>
        <dbReference type="Proteomes" id="UP001362999"/>
    </source>
</evidence>